<keyword evidence="2" id="KW-0732">Signal</keyword>
<evidence type="ECO:0000313" key="3">
    <source>
        <dbReference type="Proteomes" id="UP000515204"/>
    </source>
</evidence>
<organism evidence="3 4">
    <name type="scientific">Dinoponera quadriceps</name>
    <name type="common">South American ant</name>
    <dbReference type="NCBI Taxonomy" id="609295"/>
    <lineage>
        <taxon>Eukaryota</taxon>
        <taxon>Metazoa</taxon>
        <taxon>Ecdysozoa</taxon>
        <taxon>Arthropoda</taxon>
        <taxon>Hexapoda</taxon>
        <taxon>Insecta</taxon>
        <taxon>Pterygota</taxon>
        <taxon>Neoptera</taxon>
        <taxon>Endopterygota</taxon>
        <taxon>Hymenoptera</taxon>
        <taxon>Apocrita</taxon>
        <taxon>Aculeata</taxon>
        <taxon>Formicoidea</taxon>
        <taxon>Formicidae</taxon>
        <taxon>Ponerinae</taxon>
        <taxon>Ponerini</taxon>
        <taxon>Dinoponera</taxon>
    </lineage>
</organism>
<dbReference type="RefSeq" id="XP_014469591.1">
    <property type="nucleotide sequence ID" value="XM_014614105.1"/>
</dbReference>
<proteinExistence type="predicted"/>
<feature type="compositionally biased region" description="Basic and acidic residues" evidence="1">
    <location>
        <begin position="142"/>
        <end position="157"/>
    </location>
</feature>
<keyword evidence="3" id="KW-1185">Reference proteome</keyword>
<evidence type="ECO:0000256" key="2">
    <source>
        <dbReference type="SAM" id="SignalP"/>
    </source>
</evidence>
<dbReference type="GeneID" id="106741788"/>
<sequence length="218" mass="23508">MKLTLFTILALCIIAVSRSAEEEYDYEEEAAAPVTPAPTKPAGGRLGSLLSSRGRVNVANVGKKGRAPAAQSTTSKPVEQEPEEDEVEDEDVLEENEEQEAPTTTTESAKKLRSGGVRPFRSNEDLLAALKRRRAQTGSSSHPRETAATHSAVEHTTAKSKATTNSRAKASTGGEARSTGRGRFGGRGKTVQEEVEETQQEEIQVRPKTNSYRRGGRS</sequence>
<feature type="compositionally biased region" description="Polar residues" evidence="1">
    <location>
        <begin position="159"/>
        <end position="169"/>
    </location>
</feature>
<evidence type="ECO:0000256" key="1">
    <source>
        <dbReference type="SAM" id="MobiDB-lite"/>
    </source>
</evidence>
<dbReference type="OrthoDB" id="8197504at2759"/>
<feature type="signal peptide" evidence="2">
    <location>
        <begin position="1"/>
        <end position="19"/>
    </location>
</feature>
<feature type="region of interest" description="Disordered" evidence="1">
    <location>
        <begin position="27"/>
        <end position="218"/>
    </location>
</feature>
<protein>
    <submittedName>
        <fullName evidence="4">ABC transporter F family member 4</fullName>
    </submittedName>
</protein>
<name>A0A6P3WTX4_DINQU</name>
<feature type="chain" id="PRO_5027605203" evidence="2">
    <location>
        <begin position="20"/>
        <end position="218"/>
    </location>
</feature>
<evidence type="ECO:0000313" key="4">
    <source>
        <dbReference type="RefSeq" id="XP_014469591.1"/>
    </source>
</evidence>
<dbReference type="KEGG" id="dqu:106741788"/>
<gene>
    <name evidence="4" type="primary">LOC106741788</name>
</gene>
<accession>A0A6P3WTX4</accession>
<dbReference type="Proteomes" id="UP000515204">
    <property type="component" value="Unplaced"/>
</dbReference>
<feature type="compositionally biased region" description="Acidic residues" evidence="1">
    <location>
        <begin position="80"/>
        <end position="100"/>
    </location>
</feature>
<feature type="compositionally biased region" description="Low complexity" evidence="1">
    <location>
        <begin position="40"/>
        <end position="55"/>
    </location>
</feature>
<reference evidence="4" key="1">
    <citation type="submission" date="2025-08" db="UniProtKB">
        <authorList>
            <consortium name="RefSeq"/>
        </authorList>
    </citation>
    <scope>IDENTIFICATION</scope>
</reference>
<dbReference type="AlphaFoldDB" id="A0A6P3WTX4"/>